<name>A0AAD8XLT7_GLOAC</name>
<evidence type="ECO:0000256" key="1">
    <source>
        <dbReference type="SAM" id="MobiDB-lite"/>
    </source>
</evidence>
<dbReference type="GeneID" id="85385343"/>
<evidence type="ECO:0000313" key="2">
    <source>
        <dbReference type="EMBL" id="KAK1729785.1"/>
    </source>
</evidence>
<gene>
    <name evidence="2" type="ORF">BDZ83DRAFT_16845</name>
</gene>
<reference evidence="2" key="1">
    <citation type="submission" date="2021-12" db="EMBL/GenBank/DDBJ databases">
        <title>Comparative genomics, transcriptomics and evolutionary studies reveal genomic signatures of adaptation to plant cell wall in hemibiotrophic fungi.</title>
        <authorList>
            <consortium name="DOE Joint Genome Institute"/>
            <person name="Baroncelli R."/>
            <person name="Diaz J.F."/>
            <person name="Benocci T."/>
            <person name="Peng M."/>
            <person name="Battaglia E."/>
            <person name="Haridas S."/>
            <person name="Andreopoulos W."/>
            <person name="Labutti K."/>
            <person name="Pangilinan J."/>
            <person name="Floch G.L."/>
            <person name="Makela M.R."/>
            <person name="Henrissat B."/>
            <person name="Grigoriev I.V."/>
            <person name="Crouch J.A."/>
            <person name="De Vries R.P."/>
            <person name="Sukno S.A."/>
            <person name="Thon M.R."/>
        </authorList>
    </citation>
    <scope>NUCLEOTIDE SEQUENCE</scope>
    <source>
        <strain evidence="2">CBS 112980</strain>
    </source>
</reference>
<sequence>MQSLCSLLLSNLSSFLSQLHKSKQRQSALPTCIEPFAIQRLGSLTFRFQLSLSMNSLLRLSSGLTFSPDPVANRIPISLGHTAGCTLADVCSTAADTLRNCTPLFDSLFGSISSSPHVYFTHVQLCSTGNAILQLPFDHLGSPLVQHTCSRWLVVVFEHDDIKQRHGFLNFLATCGTGLYLLKPVAAALFADWAPTTPCYIQSRRPLISESPFLSWLPFKTILARPPIPQLLRKWITNIEHHIVQLGARRRIHRNSTVGSGSGSAETSKGAGANKRRKTDPRPNGNSPPSNNGHSNNDSGGEHPSIDAKPDKKRILACHFYAHDPNAHGDCQGYHFV</sequence>
<feature type="region of interest" description="Disordered" evidence="1">
    <location>
        <begin position="254"/>
        <end position="308"/>
    </location>
</feature>
<dbReference type="Proteomes" id="UP001244207">
    <property type="component" value="Unassembled WGS sequence"/>
</dbReference>
<dbReference type="AlphaFoldDB" id="A0AAD8XLT7"/>
<dbReference type="RefSeq" id="XP_060369840.1">
    <property type="nucleotide sequence ID" value="XM_060501444.1"/>
</dbReference>
<keyword evidence="3" id="KW-1185">Reference proteome</keyword>
<dbReference type="EMBL" id="JAHMHS010000010">
    <property type="protein sequence ID" value="KAK1729785.1"/>
    <property type="molecule type" value="Genomic_DNA"/>
</dbReference>
<protein>
    <submittedName>
        <fullName evidence="2">Uncharacterized protein</fullName>
    </submittedName>
</protein>
<comment type="caution">
    <text evidence="2">The sequence shown here is derived from an EMBL/GenBank/DDBJ whole genome shotgun (WGS) entry which is preliminary data.</text>
</comment>
<feature type="compositionally biased region" description="Low complexity" evidence="1">
    <location>
        <begin position="282"/>
        <end position="299"/>
    </location>
</feature>
<feature type="compositionally biased region" description="Polar residues" evidence="1">
    <location>
        <begin position="255"/>
        <end position="267"/>
    </location>
</feature>
<accession>A0AAD8XLT7</accession>
<evidence type="ECO:0000313" key="3">
    <source>
        <dbReference type="Proteomes" id="UP001244207"/>
    </source>
</evidence>
<proteinExistence type="predicted"/>
<organism evidence="2 3">
    <name type="scientific">Glomerella acutata</name>
    <name type="common">Colletotrichum acutatum</name>
    <dbReference type="NCBI Taxonomy" id="27357"/>
    <lineage>
        <taxon>Eukaryota</taxon>
        <taxon>Fungi</taxon>
        <taxon>Dikarya</taxon>
        <taxon>Ascomycota</taxon>
        <taxon>Pezizomycotina</taxon>
        <taxon>Sordariomycetes</taxon>
        <taxon>Hypocreomycetidae</taxon>
        <taxon>Glomerellales</taxon>
        <taxon>Glomerellaceae</taxon>
        <taxon>Colletotrichum</taxon>
        <taxon>Colletotrichum acutatum species complex</taxon>
    </lineage>
</organism>